<sequence>MGWYRDNCRQLPWRRDTALYPVWVSEVMLQQTQVKTVIPYYLKFMETWPDLEDLAAADLETVLKAWEGLGYYARARNFHKAARIVVRNLGGIIPDDYKGFKNLPGVGDYIASAVLSIAAAKPHAVVDGNVKRVLSRLLCVETPVNHSAAHKAYKAIAETFLYEKDPGTYNQALMELGALVCTPKRPDCAACPLAEACCAREKQVTDLFPRRMAKKKVPTVHIAAGIVRKNGKVLITRRKLDGLLGGLWEFPGGKVEPKESPEQACIREIREETGIKTGNLQFLTRVFHAYTHFKIEMDVFFCDYISGRVTLNGPIDHKWVHVDQLYQYPFPRANLKFMELITIVVCK</sequence>
<comment type="catalytic activity">
    <reaction evidence="1">
        <text>Hydrolyzes free adenine bases from 7,8-dihydro-8-oxoguanine:adenine mismatched double-stranded DNA, leaving an apurinic site.</text>
        <dbReference type="EC" id="3.2.2.31"/>
    </reaction>
</comment>
<keyword evidence="13" id="KW-0234">DNA repair</keyword>
<evidence type="ECO:0000259" key="15">
    <source>
        <dbReference type="PROSITE" id="PS51462"/>
    </source>
</evidence>
<dbReference type="InterPro" id="IPR003265">
    <property type="entry name" value="HhH-GPD_domain"/>
</dbReference>
<dbReference type="GO" id="GO:0000701">
    <property type="term" value="F:purine-specific mismatch base pair DNA N-glycosylase activity"/>
    <property type="evidence" value="ECO:0007669"/>
    <property type="project" value="UniProtKB-EC"/>
</dbReference>
<evidence type="ECO:0000256" key="11">
    <source>
        <dbReference type="ARBA" id="ARBA00023004"/>
    </source>
</evidence>
<keyword evidence="12" id="KW-0411">Iron-sulfur</keyword>
<dbReference type="PROSITE" id="PS00893">
    <property type="entry name" value="NUDIX_BOX"/>
    <property type="match status" value="1"/>
</dbReference>
<evidence type="ECO:0000256" key="6">
    <source>
        <dbReference type="ARBA" id="ARBA00022023"/>
    </source>
</evidence>
<dbReference type="AlphaFoldDB" id="A0A850SRL5"/>
<evidence type="ECO:0000256" key="13">
    <source>
        <dbReference type="ARBA" id="ARBA00023204"/>
    </source>
</evidence>
<accession>A0A850SRL5</accession>
<dbReference type="InterPro" id="IPR000086">
    <property type="entry name" value="NUDIX_hydrolase_dom"/>
</dbReference>
<comment type="caution">
    <text evidence="16">The sequence shown here is derived from an EMBL/GenBank/DDBJ whole genome shotgun (WGS) entry which is preliminary data.</text>
</comment>
<dbReference type="Gene3D" id="1.10.1670.10">
    <property type="entry name" value="Helix-hairpin-Helix base-excision DNA repair enzymes (C-terminal)"/>
    <property type="match status" value="1"/>
</dbReference>
<dbReference type="Pfam" id="PF14815">
    <property type="entry name" value="NUDIX_4"/>
    <property type="match status" value="1"/>
</dbReference>
<dbReference type="GO" id="GO:0006284">
    <property type="term" value="P:base-excision repair"/>
    <property type="evidence" value="ECO:0007669"/>
    <property type="project" value="InterPro"/>
</dbReference>
<dbReference type="PANTHER" id="PTHR42944">
    <property type="entry name" value="ADENINE DNA GLYCOSYLASE"/>
    <property type="match status" value="1"/>
</dbReference>
<organism evidence="16 17">
    <name type="scientific">Desulfobacter latus</name>
    <dbReference type="NCBI Taxonomy" id="2292"/>
    <lineage>
        <taxon>Bacteria</taxon>
        <taxon>Pseudomonadati</taxon>
        <taxon>Thermodesulfobacteriota</taxon>
        <taxon>Desulfobacteria</taxon>
        <taxon>Desulfobacterales</taxon>
        <taxon>Desulfobacteraceae</taxon>
        <taxon>Desulfobacter</taxon>
    </lineage>
</organism>
<dbReference type="FunFam" id="1.10.340.30:FF:000002">
    <property type="entry name" value="Adenine DNA glycosylase"/>
    <property type="match status" value="1"/>
</dbReference>
<feature type="domain" description="Nudix hydrolase" evidence="15">
    <location>
        <begin position="215"/>
        <end position="343"/>
    </location>
</feature>
<dbReference type="SUPFAM" id="SSF55811">
    <property type="entry name" value="Nudix"/>
    <property type="match status" value="1"/>
</dbReference>
<dbReference type="PRINTS" id="PR00502">
    <property type="entry name" value="NUDIXFAMILY"/>
</dbReference>
<dbReference type="InterPro" id="IPR015797">
    <property type="entry name" value="NUDIX_hydrolase-like_dom_sf"/>
</dbReference>
<gene>
    <name evidence="16" type="primary">mutY</name>
    <name evidence="16" type="ORF">HXW94_02080</name>
</gene>
<dbReference type="Gene3D" id="3.90.79.10">
    <property type="entry name" value="Nucleoside Triphosphate Pyrophosphohydrolase"/>
    <property type="match status" value="1"/>
</dbReference>
<dbReference type="EMBL" id="JACADJ010000004">
    <property type="protein sequence ID" value="NWH03789.1"/>
    <property type="molecule type" value="Genomic_DNA"/>
</dbReference>
<dbReference type="PROSITE" id="PS51462">
    <property type="entry name" value="NUDIX"/>
    <property type="match status" value="1"/>
</dbReference>
<dbReference type="EC" id="3.2.2.31" evidence="5"/>
<evidence type="ECO:0000256" key="5">
    <source>
        <dbReference type="ARBA" id="ARBA00012045"/>
    </source>
</evidence>
<dbReference type="SUPFAM" id="SSF48150">
    <property type="entry name" value="DNA-glycosylase"/>
    <property type="match status" value="1"/>
</dbReference>
<comment type="function">
    <text evidence="3">Adenine glycosylase active on G-A mispairs. MutY also corrects error-prone DNA synthesis past GO lesions which are due to the oxidatively damaged form of guanine: 7,8-dihydro-8-oxoguanine (8-oxo-dGTP).</text>
</comment>
<evidence type="ECO:0000256" key="8">
    <source>
        <dbReference type="ARBA" id="ARBA00022723"/>
    </source>
</evidence>
<evidence type="ECO:0000256" key="1">
    <source>
        <dbReference type="ARBA" id="ARBA00000843"/>
    </source>
</evidence>
<keyword evidence="9" id="KW-0227">DNA damage</keyword>
<dbReference type="InterPro" id="IPR023170">
    <property type="entry name" value="HhH_base_excis_C"/>
</dbReference>
<dbReference type="Gene3D" id="1.10.340.30">
    <property type="entry name" value="Hypothetical protein, domain 2"/>
    <property type="match status" value="1"/>
</dbReference>
<dbReference type="InterPro" id="IPR020476">
    <property type="entry name" value="Nudix_hydrolase"/>
</dbReference>
<dbReference type="InterPro" id="IPR011257">
    <property type="entry name" value="DNA_glycosylase"/>
</dbReference>
<keyword evidence="17" id="KW-1185">Reference proteome</keyword>
<keyword evidence="8" id="KW-0479">Metal-binding</keyword>
<keyword evidence="14" id="KW-0326">Glycosidase</keyword>
<evidence type="ECO:0000256" key="4">
    <source>
        <dbReference type="ARBA" id="ARBA00008343"/>
    </source>
</evidence>
<evidence type="ECO:0000313" key="16">
    <source>
        <dbReference type="EMBL" id="NWH03789.1"/>
    </source>
</evidence>
<evidence type="ECO:0000256" key="7">
    <source>
        <dbReference type="ARBA" id="ARBA00022485"/>
    </source>
</evidence>
<dbReference type="CDD" id="cd03425">
    <property type="entry name" value="NUDIX_MutT_NudA_like"/>
    <property type="match status" value="1"/>
</dbReference>
<dbReference type="GO" id="GO:0034039">
    <property type="term" value="F:8-oxo-7,8-dihydroguanine DNA N-glycosylase activity"/>
    <property type="evidence" value="ECO:0007669"/>
    <property type="project" value="TreeGrafter"/>
</dbReference>
<proteinExistence type="inferred from homology"/>
<keyword evidence="7" id="KW-0004">4Fe-4S</keyword>
<evidence type="ECO:0000313" key="17">
    <source>
        <dbReference type="Proteomes" id="UP000553343"/>
    </source>
</evidence>
<name>A0A850SRL5_9BACT</name>
<evidence type="ECO:0000256" key="14">
    <source>
        <dbReference type="ARBA" id="ARBA00023295"/>
    </source>
</evidence>
<evidence type="ECO:0000256" key="12">
    <source>
        <dbReference type="ARBA" id="ARBA00023014"/>
    </source>
</evidence>
<keyword evidence="11" id="KW-0408">Iron</keyword>
<keyword evidence="10" id="KW-0378">Hydrolase</keyword>
<evidence type="ECO:0000256" key="10">
    <source>
        <dbReference type="ARBA" id="ARBA00022801"/>
    </source>
</evidence>
<evidence type="ECO:0000256" key="3">
    <source>
        <dbReference type="ARBA" id="ARBA00002933"/>
    </source>
</evidence>
<dbReference type="NCBIfam" id="TIGR01084">
    <property type="entry name" value="mutY"/>
    <property type="match status" value="1"/>
</dbReference>
<dbReference type="InterPro" id="IPR005760">
    <property type="entry name" value="A/G_AdeGlyc_MutY"/>
</dbReference>
<dbReference type="GO" id="GO:0046872">
    <property type="term" value="F:metal ion binding"/>
    <property type="evidence" value="ECO:0007669"/>
    <property type="project" value="UniProtKB-KW"/>
</dbReference>
<dbReference type="PANTHER" id="PTHR42944:SF1">
    <property type="entry name" value="ADENINE DNA GLYCOSYLASE"/>
    <property type="match status" value="1"/>
</dbReference>
<comment type="cofactor">
    <cofactor evidence="2">
        <name>[4Fe-4S] cluster</name>
        <dbReference type="ChEBI" id="CHEBI:49883"/>
    </cofactor>
</comment>
<dbReference type="InterPro" id="IPR029119">
    <property type="entry name" value="MutY_C"/>
</dbReference>
<comment type="similarity">
    <text evidence="4">Belongs to the Nth/MutY family.</text>
</comment>
<dbReference type="SMART" id="SM00478">
    <property type="entry name" value="ENDO3c"/>
    <property type="match status" value="1"/>
</dbReference>
<dbReference type="Proteomes" id="UP000553343">
    <property type="component" value="Unassembled WGS sequence"/>
</dbReference>
<dbReference type="Pfam" id="PF00730">
    <property type="entry name" value="HhH-GPD"/>
    <property type="match status" value="1"/>
</dbReference>
<reference evidence="16 17" key="1">
    <citation type="submission" date="2020-06" db="EMBL/GenBank/DDBJ databases">
        <title>High-quality draft genome of sulfate reducer Desulfobacter latus type strain AcrS2 isolated from marine sediment.</title>
        <authorList>
            <person name="Hoppe M."/>
            <person name="Larsen C.K."/>
            <person name="Marshall I.P.G."/>
            <person name="Schramm A."/>
            <person name="Marietou A.G."/>
        </authorList>
    </citation>
    <scope>NUCLEOTIDE SEQUENCE [LARGE SCALE GENOMIC DNA]</scope>
    <source>
        <strain evidence="16 17">AcRS2</strain>
    </source>
</reference>
<dbReference type="GO" id="GO:0032357">
    <property type="term" value="F:oxidized purine DNA binding"/>
    <property type="evidence" value="ECO:0007669"/>
    <property type="project" value="TreeGrafter"/>
</dbReference>
<dbReference type="GO" id="GO:0051539">
    <property type="term" value="F:4 iron, 4 sulfur cluster binding"/>
    <property type="evidence" value="ECO:0007669"/>
    <property type="project" value="UniProtKB-KW"/>
</dbReference>
<dbReference type="GO" id="GO:0006298">
    <property type="term" value="P:mismatch repair"/>
    <property type="evidence" value="ECO:0007669"/>
    <property type="project" value="TreeGrafter"/>
</dbReference>
<dbReference type="InterPro" id="IPR044298">
    <property type="entry name" value="MIG/MutY"/>
</dbReference>
<dbReference type="InterPro" id="IPR020084">
    <property type="entry name" value="NUDIX_hydrolase_CS"/>
</dbReference>
<evidence type="ECO:0000256" key="9">
    <source>
        <dbReference type="ARBA" id="ARBA00022763"/>
    </source>
</evidence>
<protein>
    <recommendedName>
        <fullName evidence="6">Adenine DNA glycosylase</fullName>
        <ecNumber evidence="5">3.2.2.31</ecNumber>
    </recommendedName>
</protein>
<evidence type="ECO:0000256" key="2">
    <source>
        <dbReference type="ARBA" id="ARBA00001966"/>
    </source>
</evidence>
<dbReference type="GO" id="GO:0035485">
    <property type="term" value="F:adenine/guanine mispair binding"/>
    <property type="evidence" value="ECO:0007669"/>
    <property type="project" value="TreeGrafter"/>
</dbReference>
<dbReference type="CDD" id="cd00056">
    <property type="entry name" value="ENDO3c"/>
    <property type="match status" value="1"/>
</dbReference>